<evidence type="ECO:0000256" key="6">
    <source>
        <dbReference type="ARBA" id="ARBA00022989"/>
    </source>
</evidence>
<name>A0A150H8W0_9MICO</name>
<dbReference type="EMBL" id="LQQC01000010">
    <property type="protein sequence ID" value="KXZ58543.1"/>
    <property type="molecule type" value="Genomic_DNA"/>
</dbReference>
<feature type="transmembrane region" description="Helical" evidence="8">
    <location>
        <begin position="54"/>
        <end position="73"/>
    </location>
</feature>
<feature type="transmembrane region" description="Helical" evidence="8">
    <location>
        <begin position="191"/>
        <end position="210"/>
    </location>
</feature>
<evidence type="ECO:0000313" key="11">
    <source>
        <dbReference type="Proteomes" id="UP000243589"/>
    </source>
</evidence>
<keyword evidence="2 8" id="KW-0474">Menaquinone biosynthesis</keyword>
<dbReference type="PANTHER" id="PTHR13929:SF0">
    <property type="entry name" value="UBIA PRENYLTRANSFERASE DOMAIN-CONTAINING PROTEIN 1"/>
    <property type="match status" value="1"/>
</dbReference>
<dbReference type="InterPro" id="IPR004657">
    <property type="entry name" value="MenA"/>
</dbReference>
<comment type="subcellular location">
    <subcellularLocation>
        <location evidence="8">Cell membrane</location>
        <topology evidence="8">Multi-pass membrane protein</topology>
    </subcellularLocation>
    <subcellularLocation>
        <location evidence="1">Membrane</location>
        <topology evidence="1">Multi-pass membrane protein</topology>
    </subcellularLocation>
</comment>
<dbReference type="InterPro" id="IPR026046">
    <property type="entry name" value="UBIAD1"/>
</dbReference>
<dbReference type="InterPro" id="IPR044878">
    <property type="entry name" value="UbiA_sf"/>
</dbReference>
<dbReference type="Gene3D" id="1.10.357.140">
    <property type="entry name" value="UbiA prenyltransferase"/>
    <property type="match status" value="1"/>
</dbReference>
<evidence type="ECO:0000256" key="7">
    <source>
        <dbReference type="ARBA" id="ARBA00023136"/>
    </source>
</evidence>
<evidence type="ECO:0000256" key="9">
    <source>
        <dbReference type="NCBIfam" id="TIGR00751"/>
    </source>
</evidence>
<dbReference type="RefSeq" id="WP_062022096.1">
    <property type="nucleotide sequence ID" value="NZ_LQQC01000010.1"/>
</dbReference>
<keyword evidence="3 8" id="KW-1003">Cell membrane</keyword>
<comment type="pathway">
    <text evidence="8">Quinol/quinone metabolism; menaquinone biosynthesis; menaquinol from 1,4-dihydroxy-2-naphthoate: step 1/2.</text>
</comment>
<keyword evidence="6 8" id="KW-1133">Transmembrane helix</keyword>
<dbReference type="Proteomes" id="UP000243589">
    <property type="component" value="Unassembled WGS sequence"/>
</dbReference>
<comment type="caution">
    <text evidence="10">The sequence shown here is derived from an EMBL/GenBank/DDBJ whole genome shotgun (WGS) entry which is preliminary data.</text>
</comment>
<dbReference type="UniPathway" id="UPA00079">
    <property type="reaction ID" value="UER00168"/>
</dbReference>
<dbReference type="GO" id="GO:0005886">
    <property type="term" value="C:plasma membrane"/>
    <property type="evidence" value="ECO:0007669"/>
    <property type="project" value="UniProtKB-SubCell"/>
</dbReference>
<evidence type="ECO:0000256" key="8">
    <source>
        <dbReference type="HAMAP-Rule" id="MF_01937"/>
    </source>
</evidence>
<accession>A0A150H8W0</accession>
<dbReference type="GO" id="GO:0009234">
    <property type="term" value="P:menaquinone biosynthetic process"/>
    <property type="evidence" value="ECO:0007669"/>
    <property type="project" value="UniProtKB-UniRule"/>
</dbReference>
<evidence type="ECO:0000256" key="1">
    <source>
        <dbReference type="ARBA" id="ARBA00004141"/>
    </source>
</evidence>
<comment type="function">
    <text evidence="8">Conversion of 1,4-dihydroxy-2-naphthoate (DHNA) to demethylmenaquinone (DMK).</text>
</comment>
<sequence>MANKAQLWISGARLRTLPLAFAPVVLGAGAALGQLGGLSHLVIGSVDPTVDDNVNGWMLLFKALLALIVALALQIGSNYANDYSDGIRGTDDDRVGPMRLTASGLIPPEQVKRAAFICFGIAGFAGLLLTILSAAWWMLLVGVAAVLAAWYYTGGKHPYGYMALGEVFVFIFFGLVATLGTTYTMAGGVSAAAWAGAVAVGLYACAVLMVNNLRDIPTDIEAGKRTLAVLLGDRRSRIAYLALVFLPYPLLIVPILTGYSGALLAIVSIVLVVKPVRALVHQKTGQALVPAIKHTSVAALVYAVQLSLGLAL</sequence>
<evidence type="ECO:0000256" key="2">
    <source>
        <dbReference type="ARBA" id="ARBA00022428"/>
    </source>
</evidence>
<dbReference type="AlphaFoldDB" id="A0A150H8W0"/>
<comment type="caution">
    <text evidence="8">Lacks conserved residue(s) required for the propagation of feature annotation.</text>
</comment>
<feature type="transmembrane region" description="Helical" evidence="8">
    <location>
        <begin position="113"/>
        <end position="129"/>
    </location>
</feature>
<evidence type="ECO:0000256" key="5">
    <source>
        <dbReference type="ARBA" id="ARBA00022692"/>
    </source>
</evidence>
<feature type="transmembrane region" description="Helical" evidence="8">
    <location>
        <begin position="262"/>
        <end position="280"/>
    </location>
</feature>
<dbReference type="Pfam" id="PF01040">
    <property type="entry name" value="UbiA"/>
    <property type="match status" value="1"/>
</dbReference>
<dbReference type="PANTHER" id="PTHR13929">
    <property type="entry name" value="1,4-DIHYDROXY-2-NAPHTHOATE OCTAPRENYLTRANSFERASE"/>
    <property type="match status" value="1"/>
</dbReference>
<dbReference type="CDD" id="cd13962">
    <property type="entry name" value="PT_UbiA_UBIAD1"/>
    <property type="match status" value="1"/>
</dbReference>
<dbReference type="EC" id="2.5.1.74" evidence="8 9"/>
<dbReference type="NCBIfam" id="NF004751">
    <property type="entry name" value="PRK06080.1-3"/>
    <property type="match status" value="1"/>
</dbReference>
<proteinExistence type="inferred from homology"/>
<dbReference type="PIRSF" id="PIRSF005355">
    <property type="entry name" value="UBIAD1"/>
    <property type="match status" value="1"/>
</dbReference>
<reference evidence="10 11" key="1">
    <citation type="submission" date="2016-01" db="EMBL/GenBank/DDBJ databases">
        <title>Use of Whole Genome Sequencing to ascertain that Brevibacterium massiliense (Roux, Raoult 2009) is a later heterotypic synonym of Brevibacterium ravenspurgense (Mages 2008).</title>
        <authorList>
            <person name="Bernier A.-M."/>
            <person name="Burdz T."/>
            <person name="Huynh C."/>
            <person name="Pachecho A.L."/>
            <person name="Wiebe D."/>
            <person name="Bonner C."/>
            <person name="Bernard K."/>
        </authorList>
    </citation>
    <scope>NUCLEOTIDE SEQUENCE [LARGE SCALE GENOMIC DNA]</scope>
    <source>
        <strain evidence="10 11">CCUG56047</strain>
    </source>
</reference>
<dbReference type="NCBIfam" id="TIGR00751">
    <property type="entry name" value="menA"/>
    <property type="match status" value="1"/>
</dbReference>
<organism evidence="10 11">
    <name type="scientific">Brevibacterium ravenspurgense</name>
    <dbReference type="NCBI Taxonomy" id="479117"/>
    <lineage>
        <taxon>Bacteria</taxon>
        <taxon>Bacillati</taxon>
        <taxon>Actinomycetota</taxon>
        <taxon>Actinomycetes</taxon>
        <taxon>Micrococcales</taxon>
        <taxon>Brevibacteriaceae</taxon>
        <taxon>Brevibacterium</taxon>
    </lineage>
</organism>
<evidence type="ECO:0000256" key="3">
    <source>
        <dbReference type="ARBA" id="ARBA00022475"/>
    </source>
</evidence>
<protein>
    <recommendedName>
        <fullName evidence="8 9">1,4-dihydroxy-2-naphthoate octaprenyltransferase</fullName>
        <shortName evidence="8">DHNA-octaprenyltransferase</shortName>
        <ecNumber evidence="8 9">2.5.1.74</ecNumber>
    </recommendedName>
</protein>
<keyword evidence="5 8" id="KW-0812">Transmembrane</keyword>
<dbReference type="HAMAP" id="MF_01937">
    <property type="entry name" value="MenA_1"/>
    <property type="match status" value="1"/>
</dbReference>
<keyword evidence="4 8" id="KW-0808">Transferase</keyword>
<feature type="transmembrane region" description="Helical" evidence="8">
    <location>
        <begin position="159"/>
        <end position="179"/>
    </location>
</feature>
<comment type="similarity">
    <text evidence="8">Belongs to the MenA family. Type 1 subfamily.</text>
</comment>
<dbReference type="PATRIC" id="fig|479117.4.peg.1579"/>
<keyword evidence="7 8" id="KW-0472">Membrane</keyword>
<dbReference type="GO" id="GO:0042371">
    <property type="term" value="P:vitamin K biosynthetic process"/>
    <property type="evidence" value="ECO:0007669"/>
    <property type="project" value="TreeGrafter"/>
</dbReference>
<gene>
    <name evidence="8 10" type="primary">menA</name>
    <name evidence="10" type="ORF">Bravens_01592</name>
</gene>
<dbReference type="InterPro" id="IPR000537">
    <property type="entry name" value="UbiA_prenyltransferase"/>
</dbReference>
<evidence type="ECO:0000256" key="4">
    <source>
        <dbReference type="ARBA" id="ARBA00022679"/>
    </source>
</evidence>
<evidence type="ECO:0000313" key="10">
    <source>
        <dbReference type="EMBL" id="KXZ58543.1"/>
    </source>
</evidence>
<dbReference type="GO" id="GO:0046428">
    <property type="term" value="F:1,4-dihydroxy-2-naphthoate polyprenyltransferase activity"/>
    <property type="evidence" value="ECO:0007669"/>
    <property type="project" value="UniProtKB-UniRule"/>
</dbReference>
<keyword evidence="11" id="KW-1185">Reference proteome</keyword>
<comment type="catalytic activity">
    <reaction evidence="8">
        <text>an all-trans-polyprenyl diphosphate + 1,4-dihydroxy-2-naphthoate + H(+) = a 2-demethylmenaquinol + CO2 + diphosphate</text>
        <dbReference type="Rhea" id="RHEA:26478"/>
        <dbReference type="Rhea" id="RHEA-COMP:9563"/>
        <dbReference type="Rhea" id="RHEA-COMP:9564"/>
        <dbReference type="ChEBI" id="CHEBI:11173"/>
        <dbReference type="ChEBI" id="CHEBI:15378"/>
        <dbReference type="ChEBI" id="CHEBI:16526"/>
        <dbReference type="ChEBI" id="CHEBI:33019"/>
        <dbReference type="ChEBI" id="CHEBI:55437"/>
        <dbReference type="ChEBI" id="CHEBI:58914"/>
        <dbReference type="EC" id="2.5.1.74"/>
    </reaction>
</comment>